<feature type="transmembrane region" description="Helical" evidence="3">
    <location>
        <begin position="406"/>
        <end position="425"/>
    </location>
</feature>
<dbReference type="Gene3D" id="1.20.1250.20">
    <property type="entry name" value="MFS general substrate transporter like domains"/>
    <property type="match status" value="2"/>
</dbReference>
<dbReference type="EMBL" id="JARTCD010000061">
    <property type="protein sequence ID" value="KAJ8654438.1"/>
    <property type="molecule type" value="Genomic_DNA"/>
</dbReference>
<accession>A0AAD7UVQ7</accession>
<dbReference type="PANTHER" id="PTHR11360">
    <property type="entry name" value="MONOCARBOXYLATE TRANSPORTER"/>
    <property type="match status" value="1"/>
</dbReference>
<feature type="transmembrane region" description="Helical" evidence="3">
    <location>
        <begin position="334"/>
        <end position="356"/>
    </location>
</feature>
<evidence type="ECO:0000256" key="3">
    <source>
        <dbReference type="SAM" id="Phobius"/>
    </source>
</evidence>
<feature type="transmembrane region" description="Helical" evidence="3">
    <location>
        <begin position="278"/>
        <end position="297"/>
    </location>
</feature>
<feature type="transmembrane region" description="Helical" evidence="3">
    <location>
        <begin position="82"/>
        <end position="105"/>
    </location>
</feature>
<dbReference type="GO" id="GO:0016020">
    <property type="term" value="C:membrane"/>
    <property type="evidence" value="ECO:0007669"/>
    <property type="project" value="UniProtKB-SubCell"/>
</dbReference>
<dbReference type="InterPro" id="IPR036259">
    <property type="entry name" value="MFS_trans_sf"/>
</dbReference>
<protein>
    <recommendedName>
        <fullName evidence="4">Major facilitator superfamily (MFS) profile domain-containing protein</fullName>
    </recommendedName>
</protein>
<comment type="similarity">
    <text evidence="2">Belongs to the major facilitator superfamily. Monocarboxylate porter (TC 2.A.1.13) family.</text>
</comment>
<feature type="transmembrane region" description="Helical" evidence="3">
    <location>
        <begin position="201"/>
        <end position="221"/>
    </location>
</feature>
<reference evidence="5 6" key="1">
    <citation type="submission" date="2023-03" db="EMBL/GenBank/DDBJ databases">
        <title>Genome sequence of Lichtheimia ornata CBS 291.66.</title>
        <authorList>
            <person name="Mohabir J.T."/>
            <person name="Shea T.P."/>
            <person name="Kurbessoian T."/>
            <person name="Berby B."/>
            <person name="Fontaine J."/>
            <person name="Livny J."/>
            <person name="Gnirke A."/>
            <person name="Stajich J.E."/>
            <person name="Cuomo C.A."/>
        </authorList>
    </citation>
    <scope>NUCLEOTIDE SEQUENCE [LARGE SCALE GENOMIC DNA]</scope>
    <source>
        <strain evidence="5">CBS 291.66</strain>
    </source>
</reference>
<feature type="transmembrane region" description="Helical" evidence="3">
    <location>
        <begin position="368"/>
        <end position="386"/>
    </location>
</feature>
<dbReference type="RefSeq" id="XP_058339352.1">
    <property type="nucleotide sequence ID" value="XM_058489865.1"/>
</dbReference>
<keyword evidence="6" id="KW-1185">Reference proteome</keyword>
<evidence type="ECO:0000313" key="5">
    <source>
        <dbReference type="EMBL" id="KAJ8654438.1"/>
    </source>
</evidence>
<dbReference type="GO" id="GO:0022857">
    <property type="term" value="F:transmembrane transporter activity"/>
    <property type="evidence" value="ECO:0007669"/>
    <property type="project" value="InterPro"/>
</dbReference>
<keyword evidence="3" id="KW-1133">Transmembrane helix</keyword>
<dbReference type="Pfam" id="PF07690">
    <property type="entry name" value="MFS_1"/>
    <property type="match status" value="1"/>
</dbReference>
<dbReference type="PROSITE" id="PS50850">
    <property type="entry name" value="MFS"/>
    <property type="match status" value="1"/>
</dbReference>
<dbReference type="Proteomes" id="UP001234581">
    <property type="component" value="Unassembled WGS sequence"/>
</dbReference>
<feature type="transmembrane region" description="Helical" evidence="3">
    <location>
        <begin position="112"/>
        <end position="131"/>
    </location>
</feature>
<name>A0AAD7UVQ7_9FUNG</name>
<feature type="transmembrane region" description="Helical" evidence="3">
    <location>
        <begin position="137"/>
        <end position="157"/>
    </location>
</feature>
<feature type="transmembrane region" description="Helical" evidence="3">
    <location>
        <begin position="309"/>
        <end position="328"/>
    </location>
</feature>
<feature type="transmembrane region" description="Helical" evidence="3">
    <location>
        <begin position="44"/>
        <end position="62"/>
    </location>
</feature>
<feature type="domain" description="Major facilitator superfamily (MFS) profile" evidence="4">
    <location>
        <begin position="45"/>
        <end position="426"/>
    </location>
</feature>
<proteinExistence type="inferred from homology"/>
<feature type="transmembrane region" description="Helical" evidence="3">
    <location>
        <begin position="241"/>
        <end position="258"/>
    </location>
</feature>
<keyword evidence="3" id="KW-0472">Membrane</keyword>
<sequence>MSADTENNTKKYEEKIQHIPGDDVESIASTQKSMIEPPDGGRSWLVLAGCWCGLFSTQGYWYTWGTFLRYYNEDVFPNQMTALSWIGSLWLAMSVILGPFFNYLVARVGYRWLLGTATILCCLATMMASLATEIWHLYITQGAMAGLGASLVWFPCVSAAQQWFSKRRGLSVGIALSGSGCGGLVFSNLAQAVIDALDYRWALRIMGFIILALLTFSTCVVRPLNLPDKHVPIINLKPFKNFQFCLLFVVQFITNFAFNIPSSFLPSYASEIGAKPMVSANMGAIMSGVMVIGKIGSGLSSDYIGRANVTALVILISGILCLALWLNAYTEPAVWAFGILFGIFGGGYMAMVPALLAQVVGLEEIEAANGLLFFAWLVGGIFGSPIASDLIDENSPDGPHYDRAIIFGGVMMIGSGLIALTVRILRGGFNPFKKV</sequence>
<dbReference type="InterPro" id="IPR050327">
    <property type="entry name" value="Proton-linked_MCT"/>
</dbReference>
<dbReference type="InterPro" id="IPR020846">
    <property type="entry name" value="MFS_dom"/>
</dbReference>
<dbReference type="PANTHER" id="PTHR11360:SF284">
    <property type="entry name" value="EG:103B4.3 PROTEIN-RELATED"/>
    <property type="match status" value="1"/>
</dbReference>
<comment type="caution">
    <text evidence="5">The sequence shown here is derived from an EMBL/GenBank/DDBJ whole genome shotgun (WGS) entry which is preliminary data.</text>
</comment>
<evidence type="ECO:0000313" key="6">
    <source>
        <dbReference type="Proteomes" id="UP001234581"/>
    </source>
</evidence>
<dbReference type="SUPFAM" id="SSF103473">
    <property type="entry name" value="MFS general substrate transporter"/>
    <property type="match status" value="1"/>
</dbReference>
<feature type="transmembrane region" description="Helical" evidence="3">
    <location>
        <begin position="169"/>
        <end position="189"/>
    </location>
</feature>
<dbReference type="InterPro" id="IPR011701">
    <property type="entry name" value="MFS"/>
</dbReference>
<keyword evidence="3" id="KW-0812">Transmembrane</keyword>
<gene>
    <name evidence="5" type="ORF">O0I10_009879</name>
</gene>
<organism evidence="5 6">
    <name type="scientific">Lichtheimia ornata</name>
    <dbReference type="NCBI Taxonomy" id="688661"/>
    <lineage>
        <taxon>Eukaryota</taxon>
        <taxon>Fungi</taxon>
        <taxon>Fungi incertae sedis</taxon>
        <taxon>Mucoromycota</taxon>
        <taxon>Mucoromycotina</taxon>
        <taxon>Mucoromycetes</taxon>
        <taxon>Mucorales</taxon>
        <taxon>Lichtheimiaceae</taxon>
        <taxon>Lichtheimia</taxon>
    </lineage>
</organism>
<dbReference type="AlphaFoldDB" id="A0AAD7UVQ7"/>
<evidence type="ECO:0000256" key="1">
    <source>
        <dbReference type="ARBA" id="ARBA00004141"/>
    </source>
</evidence>
<evidence type="ECO:0000256" key="2">
    <source>
        <dbReference type="ARBA" id="ARBA00006727"/>
    </source>
</evidence>
<dbReference type="GeneID" id="83217284"/>
<comment type="subcellular location">
    <subcellularLocation>
        <location evidence="1">Membrane</location>
        <topology evidence="1">Multi-pass membrane protein</topology>
    </subcellularLocation>
</comment>
<evidence type="ECO:0000259" key="4">
    <source>
        <dbReference type="PROSITE" id="PS50850"/>
    </source>
</evidence>